<reference evidence="3" key="1">
    <citation type="submission" date="2020-05" db="EMBL/GenBank/DDBJ databases">
        <authorList>
            <person name="Chiriac C."/>
            <person name="Salcher M."/>
            <person name="Ghai R."/>
            <person name="Kavagutti S V."/>
        </authorList>
    </citation>
    <scope>NUCLEOTIDE SEQUENCE</scope>
</reference>
<evidence type="ECO:0000313" key="2">
    <source>
        <dbReference type="EMBL" id="CAB4757227.1"/>
    </source>
</evidence>
<feature type="compositionally biased region" description="Low complexity" evidence="1">
    <location>
        <begin position="19"/>
        <end position="38"/>
    </location>
</feature>
<accession>A0A6J7NY32</accession>
<protein>
    <submittedName>
        <fullName evidence="3">Unannotated protein</fullName>
    </submittedName>
</protein>
<dbReference type="EMBL" id="CAFBOM010000262">
    <property type="protein sequence ID" value="CAB4998400.1"/>
    <property type="molecule type" value="Genomic_DNA"/>
</dbReference>
<feature type="region of interest" description="Disordered" evidence="1">
    <location>
        <begin position="1"/>
        <end position="47"/>
    </location>
</feature>
<proteinExistence type="predicted"/>
<evidence type="ECO:0000313" key="3">
    <source>
        <dbReference type="EMBL" id="CAB4998400.1"/>
    </source>
</evidence>
<evidence type="ECO:0000256" key="1">
    <source>
        <dbReference type="SAM" id="MobiDB-lite"/>
    </source>
</evidence>
<sequence>MEPIAKIIRPAMNTRRRPSTSPSRAPAIRTAATATKKPSIIHRRSAS</sequence>
<gene>
    <name evidence="2" type="ORF">UFOPK2810_01144</name>
    <name evidence="3" type="ORF">UFOPK3957_01428</name>
</gene>
<organism evidence="3">
    <name type="scientific">freshwater metagenome</name>
    <dbReference type="NCBI Taxonomy" id="449393"/>
    <lineage>
        <taxon>unclassified sequences</taxon>
        <taxon>metagenomes</taxon>
        <taxon>ecological metagenomes</taxon>
    </lineage>
</organism>
<dbReference type="EMBL" id="CAEZYZ010000196">
    <property type="protein sequence ID" value="CAB4757227.1"/>
    <property type="molecule type" value="Genomic_DNA"/>
</dbReference>
<dbReference type="AlphaFoldDB" id="A0A6J7NY32"/>
<name>A0A6J7NY32_9ZZZZ</name>